<dbReference type="PRINTS" id="PR00160">
    <property type="entry name" value="GLUTAREDOXIN"/>
</dbReference>
<keyword evidence="5" id="KW-0812">Transmembrane</keyword>
<dbReference type="Pfam" id="PF00462">
    <property type="entry name" value="Glutaredoxin"/>
    <property type="match status" value="1"/>
</dbReference>
<evidence type="ECO:0000259" key="6">
    <source>
        <dbReference type="Pfam" id="PF00462"/>
    </source>
</evidence>
<keyword evidence="5" id="KW-0472">Membrane</keyword>
<dbReference type="NCBIfam" id="TIGR02189">
    <property type="entry name" value="GlrX-like_plant"/>
    <property type="match status" value="1"/>
</dbReference>
<dbReference type="EMBL" id="JAUHHV010000011">
    <property type="protein sequence ID" value="KAK1408114.1"/>
    <property type="molecule type" value="Genomic_DNA"/>
</dbReference>
<accession>A0AAD8JP37</accession>
<dbReference type="GO" id="GO:0005737">
    <property type="term" value="C:cytoplasm"/>
    <property type="evidence" value="ECO:0007669"/>
    <property type="project" value="UniProtKB-SubCell"/>
</dbReference>
<dbReference type="InterPro" id="IPR036249">
    <property type="entry name" value="Thioredoxin-like_sf"/>
</dbReference>
<comment type="subcellular location">
    <subcellularLocation>
        <location evidence="1">Cytoplasm</location>
    </subcellularLocation>
</comment>
<dbReference type="CDD" id="cd03419">
    <property type="entry name" value="GRX_GRXh_1_2_like"/>
    <property type="match status" value="1"/>
</dbReference>
<evidence type="ECO:0000256" key="2">
    <source>
        <dbReference type="ARBA" id="ARBA00007568"/>
    </source>
</evidence>
<feature type="domain" description="Glutaredoxin" evidence="6">
    <location>
        <begin position="99"/>
        <end position="160"/>
    </location>
</feature>
<comment type="similarity">
    <text evidence="2">Belongs to the glutaredoxin family. CC-type subfamily.</text>
</comment>
<organism evidence="7 8">
    <name type="scientific">Tagetes erecta</name>
    <name type="common">African marigold</name>
    <dbReference type="NCBI Taxonomy" id="13708"/>
    <lineage>
        <taxon>Eukaryota</taxon>
        <taxon>Viridiplantae</taxon>
        <taxon>Streptophyta</taxon>
        <taxon>Embryophyta</taxon>
        <taxon>Tracheophyta</taxon>
        <taxon>Spermatophyta</taxon>
        <taxon>Magnoliopsida</taxon>
        <taxon>eudicotyledons</taxon>
        <taxon>Gunneridae</taxon>
        <taxon>Pentapetalae</taxon>
        <taxon>asterids</taxon>
        <taxon>campanulids</taxon>
        <taxon>Asterales</taxon>
        <taxon>Asteraceae</taxon>
        <taxon>Asteroideae</taxon>
        <taxon>Heliantheae alliance</taxon>
        <taxon>Tageteae</taxon>
        <taxon>Tagetes</taxon>
    </lineage>
</organism>
<dbReference type="Proteomes" id="UP001229421">
    <property type="component" value="Unassembled WGS sequence"/>
</dbReference>
<dbReference type="InterPro" id="IPR014025">
    <property type="entry name" value="Glutaredoxin_subgr"/>
</dbReference>
<keyword evidence="3" id="KW-0963">Cytoplasm</keyword>
<evidence type="ECO:0000313" key="8">
    <source>
        <dbReference type="Proteomes" id="UP001229421"/>
    </source>
</evidence>
<evidence type="ECO:0000256" key="5">
    <source>
        <dbReference type="SAM" id="Phobius"/>
    </source>
</evidence>
<evidence type="ECO:0000256" key="4">
    <source>
        <dbReference type="ARBA" id="ARBA00023284"/>
    </source>
</evidence>
<dbReference type="PROSITE" id="PS51354">
    <property type="entry name" value="GLUTAREDOXIN_2"/>
    <property type="match status" value="1"/>
</dbReference>
<gene>
    <name evidence="7" type="ORF">QVD17_39748</name>
</gene>
<evidence type="ECO:0000256" key="3">
    <source>
        <dbReference type="ARBA" id="ARBA00022490"/>
    </source>
</evidence>
<dbReference type="AlphaFoldDB" id="A0AAD8JP37"/>
<evidence type="ECO:0000256" key="1">
    <source>
        <dbReference type="ARBA" id="ARBA00004496"/>
    </source>
</evidence>
<feature type="transmembrane region" description="Helical" evidence="5">
    <location>
        <begin position="12"/>
        <end position="29"/>
    </location>
</feature>
<keyword evidence="5" id="KW-1133">Transmembrane helix</keyword>
<dbReference type="PANTHER" id="PTHR10168">
    <property type="entry name" value="GLUTAREDOXIN"/>
    <property type="match status" value="1"/>
</dbReference>
<name>A0AAD8JP37_TARER</name>
<keyword evidence="8" id="KW-1185">Reference proteome</keyword>
<keyword evidence="4" id="KW-0676">Redox-active center</keyword>
<dbReference type="InterPro" id="IPR002109">
    <property type="entry name" value="Glutaredoxin"/>
</dbReference>
<sequence>MQVASGVRLEFVVVVFDSGGGVWLWWLLYPIGLKQRKEKVADKLFSVTAGGSYVGDGNCSDNGGPYDGYDDDDGGLNYGSGDDDDVMDRIMRMVSERPVVIFSKSTCILSHTIKSLFNDLGVNPMVYELDEIARGQEIEQALSRHGCTMVPVVFISGELVGGANEIMSLQLKSVLKPMLITAGALWV</sequence>
<evidence type="ECO:0000313" key="7">
    <source>
        <dbReference type="EMBL" id="KAK1408114.1"/>
    </source>
</evidence>
<dbReference type="SUPFAM" id="SSF52833">
    <property type="entry name" value="Thioredoxin-like"/>
    <property type="match status" value="1"/>
</dbReference>
<comment type="caution">
    <text evidence="7">The sequence shown here is derived from an EMBL/GenBank/DDBJ whole genome shotgun (WGS) entry which is preliminary data.</text>
</comment>
<proteinExistence type="inferred from homology"/>
<dbReference type="InterPro" id="IPR011905">
    <property type="entry name" value="GlrX-like_pln_2"/>
</dbReference>
<reference evidence="7" key="1">
    <citation type="journal article" date="2023" name="bioRxiv">
        <title>Improved chromosome-level genome assembly for marigold (Tagetes erecta).</title>
        <authorList>
            <person name="Jiang F."/>
            <person name="Yuan L."/>
            <person name="Wang S."/>
            <person name="Wang H."/>
            <person name="Xu D."/>
            <person name="Wang A."/>
            <person name="Fan W."/>
        </authorList>
    </citation>
    <scope>NUCLEOTIDE SEQUENCE</scope>
    <source>
        <strain evidence="7">WSJ</strain>
        <tissue evidence="7">Leaf</tissue>
    </source>
</reference>
<protein>
    <recommendedName>
        <fullName evidence="6">Glutaredoxin domain-containing protein</fullName>
    </recommendedName>
</protein>
<dbReference type="Gene3D" id="3.40.30.10">
    <property type="entry name" value="Glutaredoxin"/>
    <property type="match status" value="1"/>
</dbReference>